<proteinExistence type="predicted"/>
<dbReference type="OrthoDB" id="4327235at2"/>
<comment type="caution">
    <text evidence="3">The sequence shown here is derived from an EMBL/GenBank/DDBJ whole genome shotgun (WGS) entry which is preliminary data.</text>
</comment>
<feature type="compositionally biased region" description="Low complexity" evidence="1">
    <location>
        <begin position="48"/>
        <end position="66"/>
    </location>
</feature>
<sequence length="160" mass="15781">MYSDPPVGTSRNEAPVMAQRSTLSSIWTSVLAALVALLTSLGLGGKAAPAAASAPAPAGGAAPAAAVRRPVLAPRRTWRAMMRGGSLPPTIKQRIRAEAHGKTPSVRRSTTAAAMGAGPEAAARSLTRAGAQVGAQAGPQVSAQAGASAGTARDVLALAA</sequence>
<dbReference type="EMBL" id="MEHK01000001">
    <property type="protein sequence ID" value="OEJ32881.1"/>
    <property type="molecule type" value="Genomic_DNA"/>
</dbReference>
<feature type="region of interest" description="Disordered" evidence="1">
    <location>
        <begin position="96"/>
        <end position="127"/>
    </location>
</feature>
<evidence type="ECO:0000313" key="3">
    <source>
        <dbReference type="EMBL" id="OEJ32881.1"/>
    </source>
</evidence>
<evidence type="ECO:0000256" key="1">
    <source>
        <dbReference type="SAM" id="MobiDB-lite"/>
    </source>
</evidence>
<reference evidence="3 4" key="1">
    <citation type="submission" date="2016-08" db="EMBL/GenBank/DDBJ databases">
        <title>The complete genome of Streptomyces subrutilus 10-1-1.</title>
        <authorList>
            <person name="Chen X."/>
        </authorList>
    </citation>
    <scope>NUCLEOTIDE SEQUENCE [LARGE SCALE GENOMIC DNA]</scope>
    <source>
        <strain evidence="3 4">10-1-1</strain>
    </source>
</reference>
<protein>
    <submittedName>
        <fullName evidence="3">Uncharacterized protein</fullName>
    </submittedName>
</protein>
<keyword evidence="2" id="KW-0812">Transmembrane</keyword>
<dbReference type="AlphaFoldDB" id="A0A1E5PTL9"/>
<keyword evidence="4" id="KW-1185">Reference proteome</keyword>
<accession>A0A1E5PTL9</accession>
<evidence type="ECO:0000256" key="2">
    <source>
        <dbReference type="SAM" id="Phobius"/>
    </source>
</evidence>
<name>A0A1E5PTL9_9ACTN</name>
<keyword evidence="2" id="KW-0472">Membrane</keyword>
<dbReference type="Proteomes" id="UP000095705">
    <property type="component" value="Unassembled WGS sequence"/>
</dbReference>
<feature type="transmembrane region" description="Helical" evidence="2">
    <location>
        <begin position="25"/>
        <end position="43"/>
    </location>
</feature>
<dbReference type="InterPro" id="IPR045925">
    <property type="entry name" value="DUF6344"/>
</dbReference>
<gene>
    <name evidence="3" type="ORF">BGK67_17470</name>
</gene>
<keyword evidence="2" id="KW-1133">Transmembrane helix</keyword>
<feature type="compositionally biased region" description="Low complexity" evidence="1">
    <location>
        <begin position="112"/>
        <end position="127"/>
    </location>
</feature>
<feature type="region of interest" description="Disordered" evidence="1">
    <location>
        <begin position="48"/>
        <end position="67"/>
    </location>
</feature>
<evidence type="ECO:0000313" key="4">
    <source>
        <dbReference type="Proteomes" id="UP000095705"/>
    </source>
</evidence>
<dbReference type="Pfam" id="PF19871">
    <property type="entry name" value="DUF6344"/>
    <property type="match status" value="1"/>
</dbReference>
<organism evidence="3 4">
    <name type="scientific">Streptomyces subrutilus</name>
    <dbReference type="NCBI Taxonomy" id="36818"/>
    <lineage>
        <taxon>Bacteria</taxon>
        <taxon>Bacillati</taxon>
        <taxon>Actinomycetota</taxon>
        <taxon>Actinomycetes</taxon>
        <taxon>Kitasatosporales</taxon>
        <taxon>Streptomycetaceae</taxon>
        <taxon>Streptomyces</taxon>
    </lineage>
</organism>